<dbReference type="OrthoDB" id="2429134at2759"/>
<reference evidence="9" key="1">
    <citation type="submission" date="2020-12" db="EMBL/GenBank/DDBJ databases">
        <title>Metabolic potential, ecology and presence of endohyphal bacteria is reflected in genomic diversity of Mucoromycotina.</title>
        <authorList>
            <person name="Muszewska A."/>
            <person name="Okrasinska A."/>
            <person name="Steczkiewicz K."/>
            <person name="Drgas O."/>
            <person name="Orlowska M."/>
            <person name="Perlinska-Lenart U."/>
            <person name="Aleksandrzak-Piekarczyk T."/>
            <person name="Szatraj K."/>
            <person name="Zielenkiewicz U."/>
            <person name="Pilsyk S."/>
            <person name="Malc E."/>
            <person name="Mieczkowski P."/>
            <person name="Kruszewska J.S."/>
            <person name="Biernat P."/>
            <person name="Pawlowska J."/>
        </authorList>
    </citation>
    <scope>NUCLEOTIDE SEQUENCE</scope>
    <source>
        <strain evidence="9">WA0000051536</strain>
    </source>
</reference>
<dbReference type="InterPro" id="IPR000679">
    <property type="entry name" value="Znf_GATA"/>
</dbReference>
<evidence type="ECO:0000256" key="6">
    <source>
        <dbReference type="PROSITE-ProRule" id="PRU00094"/>
    </source>
</evidence>
<dbReference type="GO" id="GO:0006355">
    <property type="term" value="P:regulation of DNA-templated transcription"/>
    <property type="evidence" value="ECO:0007669"/>
    <property type="project" value="InterPro"/>
</dbReference>
<dbReference type="SMART" id="SM00401">
    <property type="entry name" value="ZnF_GATA"/>
    <property type="match status" value="1"/>
</dbReference>
<keyword evidence="5" id="KW-0804">Transcription</keyword>
<feature type="region of interest" description="Disordered" evidence="7">
    <location>
        <begin position="1"/>
        <end position="81"/>
    </location>
</feature>
<accession>A0A8H7Q717</accession>
<keyword evidence="2 6" id="KW-0863">Zinc-finger</keyword>
<dbReference type="CDD" id="cd00202">
    <property type="entry name" value="ZnF_GATA"/>
    <property type="match status" value="1"/>
</dbReference>
<feature type="compositionally biased region" description="Low complexity" evidence="7">
    <location>
        <begin position="188"/>
        <end position="202"/>
    </location>
</feature>
<dbReference type="SUPFAM" id="SSF57716">
    <property type="entry name" value="Glucocorticoid receptor-like (DNA-binding domain)"/>
    <property type="match status" value="1"/>
</dbReference>
<proteinExistence type="predicted"/>
<keyword evidence="1" id="KW-0479">Metal-binding</keyword>
<dbReference type="PROSITE" id="PS00344">
    <property type="entry name" value="GATA_ZN_FINGER_1"/>
    <property type="match status" value="1"/>
</dbReference>
<name>A0A8H7Q717_9FUNG</name>
<evidence type="ECO:0000256" key="4">
    <source>
        <dbReference type="ARBA" id="ARBA00023015"/>
    </source>
</evidence>
<dbReference type="Pfam" id="PF00320">
    <property type="entry name" value="GATA"/>
    <property type="match status" value="1"/>
</dbReference>
<dbReference type="EMBL" id="JAEPRA010000004">
    <property type="protein sequence ID" value="KAG2186971.1"/>
    <property type="molecule type" value="Genomic_DNA"/>
</dbReference>
<dbReference type="GO" id="GO:0008270">
    <property type="term" value="F:zinc ion binding"/>
    <property type="evidence" value="ECO:0007669"/>
    <property type="project" value="UniProtKB-KW"/>
</dbReference>
<evidence type="ECO:0000313" key="10">
    <source>
        <dbReference type="Proteomes" id="UP000612746"/>
    </source>
</evidence>
<feature type="compositionally biased region" description="Low complexity" evidence="7">
    <location>
        <begin position="344"/>
        <end position="355"/>
    </location>
</feature>
<evidence type="ECO:0000256" key="1">
    <source>
        <dbReference type="ARBA" id="ARBA00022723"/>
    </source>
</evidence>
<protein>
    <recommendedName>
        <fullName evidence="8">GATA-type domain-containing protein</fullName>
    </recommendedName>
</protein>
<keyword evidence="3" id="KW-0862">Zinc</keyword>
<dbReference type="Proteomes" id="UP000612746">
    <property type="component" value="Unassembled WGS sequence"/>
</dbReference>
<dbReference type="PANTHER" id="PTHR47172:SF24">
    <property type="entry name" value="GATA ZINC FINGER DOMAIN-CONTAINING PROTEIN 14-RELATED"/>
    <property type="match status" value="1"/>
</dbReference>
<evidence type="ECO:0000259" key="8">
    <source>
        <dbReference type="PROSITE" id="PS50114"/>
    </source>
</evidence>
<gene>
    <name evidence="9" type="ORF">INT44_003199</name>
</gene>
<comment type="caution">
    <text evidence="9">The sequence shown here is derived from an EMBL/GenBank/DDBJ whole genome shotgun (WGS) entry which is preliminary data.</text>
</comment>
<sequence>MSDNTAVGLRWMDGGSPKLPSVASLRPDREAEQGPPDHTRDTKLSTSQPTTHVATTWQSVQFDVNDSPSNRKRSREYVPNDQVHKRAWGDARKYTPNDAYGLDESDVDKILDCTADISGTLGHHELNVSSPTSFSPSTVDDSGTTSARRSRSRSIGNLSDLDIRDLDRLVSKANQVVEIFERAKRRISGSSGPSTPQPSISTNGDYIDPTRSKTETMEELAEISQQRRAIAMAGARSKPDLGTSSISMFRYADNSKKKPKRAGTEKLRCHSCHSTETPEWRKGPMGPRTLCNACGLIWAKLARKKSQSGDQIKSPMEDSPQHQVSASDNTFTFNFSAHPTTHQSPSTVESRSSSSDPYYFLRDSQVETNNRRQNTPNTRTDDSRGDKFKLSFLLD</sequence>
<dbReference type="GO" id="GO:0043565">
    <property type="term" value="F:sequence-specific DNA binding"/>
    <property type="evidence" value="ECO:0007669"/>
    <property type="project" value="InterPro"/>
</dbReference>
<dbReference type="InterPro" id="IPR013088">
    <property type="entry name" value="Znf_NHR/GATA"/>
</dbReference>
<feature type="region of interest" description="Disordered" evidence="7">
    <location>
        <begin position="186"/>
        <end position="213"/>
    </location>
</feature>
<feature type="region of interest" description="Disordered" evidence="7">
    <location>
        <begin position="332"/>
        <end position="387"/>
    </location>
</feature>
<evidence type="ECO:0000313" key="9">
    <source>
        <dbReference type="EMBL" id="KAG2186971.1"/>
    </source>
</evidence>
<dbReference type="PROSITE" id="PS50114">
    <property type="entry name" value="GATA_ZN_FINGER_2"/>
    <property type="match status" value="1"/>
</dbReference>
<keyword evidence="10" id="KW-1185">Reference proteome</keyword>
<organism evidence="9 10">
    <name type="scientific">Umbelopsis vinacea</name>
    <dbReference type="NCBI Taxonomy" id="44442"/>
    <lineage>
        <taxon>Eukaryota</taxon>
        <taxon>Fungi</taxon>
        <taxon>Fungi incertae sedis</taxon>
        <taxon>Mucoromycota</taxon>
        <taxon>Mucoromycotina</taxon>
        <taxon>Umbelopsidomycetes</taxon>
        <taxon>Umbelopsidales</taxon>
        <taxon>Umbelopsidaceae</taxon>
        <taxon>Umbelopsis</taxon>
    </lineage>
</organism>
<feature type="region of interest" description="Disordered" evidence="7">
    <location>
        <begin position="123"/>
        <end position="154"/>
    </location>
</feature>
<feature type="compositionally biased region" description="Polar residues" evidence="7">
    <location>
        <begin position="44"/>
        <end position="68"/>
    </location>
</feature>
<feature type="compositionally biased region" description="Basic and acidic residues" evidence="7">
    <location>
        <begin position="26"/>
        <end position="43"/>
    </location>
</feature>
<feature type="compositionally biased region" description="Polar residues" evidence="7">
    <location>
        <begin position="332"/>
        <end position="343"/>
    </location>
</feature>
<dbReference type="PANTHER" id="PTHR47172">
    <property type="entry name" value="OS01G0976800 PROTEIN"/>
    <property type="match status" value="1"/>
</dbReference>
<feature type="domain" description="GATA-type" evidence="8">
    <location>
        <begin position="263"/>
        <end position="296"/>
    </location>
</feature>
<dbReference type="AlphaFoldDB" id="A0A8H7Q717"/>
<evidence type="ECO:0000256" key="7">
    <source>
        <dbReference type="SAM" id="MobiDB-lite"/>
    </source>
</evidence>
<keyword evidence="4" id="KW-0805">Transcription regulation</keyword>
<feature type="compositionally biased region" description="Low complexity" evidence="7">
    <location>
        <begin position="128"/>
        <end position="142"/>
    </location>
</feature>
<evidence type="ECO:0000256" key="3">
    <source>
        <dbReference type="ARBA" id="ARBA00022833"/>
    </source>
</evidence>
<evidence type="ECO:0000256" key="2">
    <source>
        <dbReference type="ARBA" id="ARBA00022771"/>
    </source>
</evidence>
<dbReference type="Gene3D" id="3.30.50.10">
    <property type="entry name" value="Erythroid Transcription Factor GATA-1, subunit A"/>
    <property type="match status" value="1"/>
</dbReference>
<evidence type="ECO:0000256" key="5">
    <source>
        <dbReference type="ARBA" id="ARBA00023163"/>
    </source>
</evidence>